<dbReference type="SUPFAM" id="SSF88874">
    <property type="entry name" value="Receptor-binding domain of short tail fibre protein gp12"/>
    <property type="match status" value="1"/>
</dbReference>
<organism evidence="3 4">
    <name type="scientific">Neptunomonas concharum</name>
    <dbReference type="NCBI Taxonomy" id="1031538"/>
    <lineage>
        <taxon>Bacteria</taxon>
        <taxon>Pseudomonadati</taxon>
        <taxon>Pseudomonadota</taxon>
        <taxon>Gammaproteobacteria</taxon>
        <taxon>Oceanospirillales</taxon>
        <taxon>Oceanospirillaceae</taxon>
        <taxon>Neptunomonas</taxon>
    </lineage>
</organism>
<reference evidence="3 4" key="1">
    <citation type="journal article" date="2019" name="Biochem. Eng. J.">
        <title>Metabolic engineering of the marine bacteria Neptunomonas concharum for the production of acetoin and meso-2,3-butanediol from acetate.</title>
        <authorList>
            <person name="Li W."/>
            <person name="Pu N."/>
            <person name="Liu C.-X."/>
            <person name="Yuan Q.-P."/>
            <person name="Li Z.-J."/>
        </authorList>
    </citation>
    <scope>NUCLEOTIDE SEQUENCE [LARGE SCALE GENOMIC DNA]</scope>
    <source>
        <strain evidence="3 4">JCM17730</strain>
    </source>
</reference>
<keyword evidence="4" id="KW-1185">Reference proteome</keyword>
<dbReference type="OrthoDB" id="9810174at2"/>
<dbReference type="InterPro" id="IPR037053">
    <property type="entry name" value="Phage_tail_collar_dom_sf"/>
</dbReference>
<evidence type="ECO:0000259" key="2">
    <source>
        <dbReference type="Pfam" id="PF07484"/>
    </source>
</evidence>
<dbReference type="Gene3D" id="3.90.1340.10">
    <property type="entry name" value="Phage tail collar domain"/>
    <property type="match status" value="1"/>
</dbReference>
<keyword evidence="1" id="KW-0732">Signal</keyword>
<dbReference type="InterPro" id="IPR011083">
    <property type="entry name" value="Phage_tail_collar_dom"/>
</dbReference>
<dbReference type="EMBL" id="CP043869">
    <property type="protein sequence ID" value="QEQ97176.1"/>
    <property type="molecule type" value="Genomic_DNA"/>
</dbReference>
<proteinExistence type="predicted"/>
<evidence type="ECO:0000313" key="3">
    <source>
        <dbReference type="EMBL" id="QEQ97176.1"/>
    </source>
</evidence>
<dbReference type="RefSeq" id="WP_138987515.1">
    <property type="nucleotide sequence ID" value="NZ_CP043869.1"/>
</dbReference>
<feature type="signal peptide" evidence="1">
    <location>
        <begin position="1"/>
        <end position="30"/>
    </location>
</feature>
<evidence type="ECO:0000313" key="4">
    <source>
        <dbReference type="Proteomes" id="UP000324760"/>
    </source>
</evidence>
<dbReference type="Pfam" id="PF07484">
    <property type="entry name" value="Collar"/>
    <property type="match status" value="1"/>
</dbReference>
<dbReference type="KEGG" id="ncu:F0U83_10890"/>
<gene>
    <name evidence="3" type="ORF">F0U83_10890</name>
</gene>
<protein>
    <submittedName>
        <fullName evidence="3">Phage tail protein</fullName>
    </submittedName>
</protein>
<feature type="chain" id="PRO_5025020779" evidence="1">
    <location>
        <begin position="31"/>
        <end position="206"/>
    </location>
</feature>
<name>A0A5P1RD30_9GAMM</name>
<accession>A0A5P1RD30</accession>
<feature type="domain" description="Phage tail collar" evidence="2">
    <location>
        <begin position="37"/>
        <end position="93"/>
    </location>
</feature>
<evidence type="ECO:0000256" key="1">
    <source>
        <dbReference type="SAM" id="SignalP"/>
    </source>
</evidence>
<dbReference type="AlphaFoldDB" id="A0A5P1RD30"/>
<sequence length="206" mass="21501">MNRILKSKFGTVSAGAVLSLAAILPNPASAASDPLLGEVMLVGFNFCPRGWMEAAGQLLPISQNTALFSLYGTIYGGDGRTTFALPDLRGRAPIGAGSGPGLSTYNQGIRGGTEEFTLLVQNMPEHNHSIMATSAQVTKGGPAGKLLAADNHTNKYTIYNGGSTPLSAMDSRMVTNTGGSQAVSKRSPYLAMKWCVATQGVYPSRS</sequence>
<dbReference type="Proteomes" id="UP000324760">
    <property type="component" value="Chromosome"/>
</dbReference>